<name>A0A8H9CA29_9HYPH</name>
<gene>
    <name evidence="1" type="ORF">mvi_54660</name>
</gene>
<organism evidence="1 2">
    <name type="scientific">Methylobacterium indicum</name>
    <dbReference type="NCBI Taxonomy" id="1775910"/>
    <lineage>
        <taxon>Bacteria</taxon>
        <taxon>Pseudomonadati</taxon>
        <taxon>Pseudomonadota</taxon>
        <taxon>Alphaproteobacteria</taxon>
        <taxon>Hyphomicrobiales</taxon>
        <taxon>Methylobacteriaceae</taxon>
        <taxon>Methylobacterium</taxon>
    </lineage>
</organism>
<dbReference type="AlphaFoldDB" id="A0A8H9CA29"/>
<reference evidence="1" key="1">
    <citation type="submission" date="2020-11" db="EMBL/GenBank/DDBJ databases">
        <title>Complete genome sequence of a novel pathogenic Methylobacterium strain isolated from rice in Vietnam.</title>
        <authorList>
            <person name="Lai K."/>
            <person name="Okazaki S."/>
            <person name="Higashi K."/>
            <person name="Mori H."/>
            <person name="Toyoda A."/>
            <person name="Kurokawa K."/>
        </authorList>
    </citation>
    <scope>NUCLEOTIDE SEQUENCE</scope>
    <source>
        <strain evidence="1">VL1</strain>
    </source>
</reference>
<sequence length="163" mass="19330">MKKFIQKSNLDEDMSPKMEWISANDFDGVLLIESPGKEEFDEIVNSFCEKPMGFELAHCQFDGDLSYSQIDNRDDLFQGFFDHSYEEVFVNIIFQYENAVMWLPSEHKFYIVFARKTFLKKNRAININKLRQVATSFSREPYFTAMDKKYISESIEKYFTLGR</sequence>
<proteinExistence type="predicted"/>
<dbReference type="KEGG" id="mind:mvi_54660"/>
<evidence type="ECO:0000313" key="2">
    <source>
        <dbReference type="Proteomes" id="UP000663508"/>
    </source>
</evidence>
<dbReference type="RefSeq" id="WP_207180086.1">
    <property type="nucleotide sequence ID" value="NZ_AP024145.1"/>
</dbReference>
<accession>A0A8H9CA29</accession>
<dbReference type="Proteomes" id="UP000663508">
    <property type="component" value="Chromosome"/>
</dbReference>
<dbReference type="EMBL" id="AP024145">
    <property type="protein sequence ID" value="BCM87005.1"/>
    <property type="molecule type" value="Genomic_DNA"/>
</dbReference>
<evidence type="ECO:0000313" key="1">
    <source>
        <dbReference type="EMBL" id="BCM87005.1"/>
    </source>
</evidence>
<protein>
    <submittedName>
        <fullName evidence="1">Uncharacterized protein</fullName>
    </submittedName>
</protein>